<dbReference type="OrthoDB" id="8913184at2"/>
<protein>
    <submittedName>
        <fullName evidence="1">Uncharacterized protein</fullName>
    </submittedName>
</protein>
<evidence type="ECO:0000313" key="1">
    <source>
        <dbReference type="EMBL" id="TCP16926.1"/>
    </source>
</evidence>
<dbReference type="RefSeq" id="WP_119014520.1">
    <property type="nucleotide sequence ID" value="NZ_QXNC01000039.1"/>
</dbReference>
<keyword evidence="2" id="KW-1185">Reference proteome</keyword>
<dbReference type="Proteomes" id="UP000295182">
    <property type="component" value="Unassembled WGS sequence"/>
</dbReference>
<accession>A0A4V2SJT3</accession>
<organism evidence="1 2">
    <name type="scientific">Simplicispira metamorpha</name>
    <dbReference type="NCBI Taxonomy" id="80881"/>
    <lineage>
        <taxon>Bacteria</taxon>
        <taxon>Pseudomonadati</taxon>
        <taxon>Pseudomonadota</taxon>
        <taxon>Betaproteobacteria</taxon>
        <taxon>Burkholderiales</taxon>
        <taxon>Comamonadaceae</taxon>
        <taxon>Simplicispira</taxon>
    </lineage>
</organism>
<reference evidence="1 2" key="1">
    <citation type="submission" date="2019-03" db="EMBL/GenBank/DDBJ databases">
        <title>Genomic Encyclopedia of Type Strains, Phase IV (KMG-IV): sequencing the most valuable type-strain genomes for metagenomic binning, comparative biology and taxonomic classification.</title>
        <authorList>
            <person name="Goeker M."/>
        </authorList>
    </citation>
    <scope>NUCLEOTIDE SEQUENCE [LARGE SCALE GENOMIC DNA]</scope>
    <source>
        <strain evidence="1 2">DSM 1837</strain>
    </source>
</reference>
<sequence length="117" mass="12580">MFEPIKRKLRIIKGATFNPGWTWKPGGTPMDFTGCSARMQVRADYGEPILLELTTESGGIVLGGPAGTIDLWIGATDTAAITWTEGVFDIEVQYAAGPDHVDRLIQGSITVSPEVTT</sequence>
<evidence type="ECO:0000313" key="2">
    <source>
        <dbReference type="Proteomes" id="UP000295182"/>
    </source>
</evidence>
<name>A0A4V2SJT3_9BURK</name>
<gene>
    <name evidence="1" type="ORF">EV674_11565</name>
</gene>
<dbReference type="EMBL" id="SLXH01000015">
    <property type="protein sequence ID" value="TCP16926.1"/>
    <property type="molecule type" value="Genomic_DNA"/>
</dbReference>
<dbReference type="AlphaFoldDB" id="A0A4V2SJT3"/>
<comment type="caution">
    <text evidence="1">The sequence shown here is derived from an EMBL/GenBank/DDBJ whole genome shotgun (WGS) entry which is preliminary data.</text>
</comment>
<proteinExistence type="predicted"/>